<dbReference type="InterPro" id="IPR002575">
    <property type="entry name" value="Aminoglycoside_PTrfase"/>
</dbReference>
<dbReference type="PANTHER" id="PTHR21064">
    <property type="entry name" value="AMINOGLYCOSIDE PHOSPHOTRANSFERASE DOMAIN-CONTAINING PROTEIN-RELATED"/>
    <property type="match status" value="1"/>
</dbReference>
<keyword evidence="3" id="KW-0418">Kinase</keyword>
<dbReference type="EMBL" id="BGZN01000101">
    <property type="protein sequence ID" value="GBR74893.1"/>
    <property type="molecule type" value="Genomic_DNA"/>
</dbReference>
<evidence type="ECO:0000256" key="1">
    <source>
        <dbReference type="ARBA" id="ARBA00038240"/>
    </source>
</evidence>
<dbReference type="PANTHER" id="PTHR21064:SF6">
    <property type="entry name" value="AMINOGLYCOSIDE PHOSPHOTRANSFERASE DOMAIN-CONTAINING PROTEIN"/>
    <property type="match status" value="1"/>
</dbReference>
<keyword evidence="3" id="KW-0723">Serine/threonine-protein kinase</keyword>
<evidence type="ECO:0000313" key="4">
    <source>
        <dbReference type="Proteomes" id="UP000269352"/>
    </source>
</evidence>
<comment type="similarity">
    <text evidence="1">Belongs to the pseudomonas-type ThrB family.</text>
</comment>
<keyword evidence="4" id="KW-1185">Reference proteome</keyword>
<accession>A0A388TD90</accession>
<dbReference type="GO" id="GO:0009088">
    <property type="term" value="P:threonine biosynthetic process"/>
    <property type="evidence" value="ECO:0007669"/>
    <property type="project" value="TreeGrafter"/>
</dbReference>
<dbReference type="GO" id="GO:0004413">
    <property type="term" value="F:homoserine kinase activity"/>
    <property type="evidence" value="ECO:0007669"/>
    <property type="project" value="TreeGrafter"/>
</dbReference>
<gene>
    <name evidence="3" type="ORF">NO1_1987</name>
</gene>
<dbReference type="Proteomes" id="UP000269352">
    <property type="component" value="Unassembled WGS sequence"/>
</dbReference>
<evidence type="ECO:0000313" key="3">
    <source>
        <dbReference type="EMBL" id="GBR74893.1"/>
    </source>
</evidence>
<dbReference type="Pfam" id="PF01636">
    <property type="entry name" value="APH"/>
    <property type="match status" value="1"/>
</dbReference>
<name>A0A388TD90_TERA1</name>
<comment type="caution">
    <text evidence="3">The sequence shown here is derived from an EMBL/GenBank/DDBJ whole genome shotgun (WGS) entry which is preliminary data.</text>
</comment>
<proteinExistence type="inferred from homology"/>
<dbReference type="InterPro" id="IPR050249">
    <property type="entry name" value="Pseudomonas-type_ThrB"/>
</dbReference>
<reference evidence="3 4" key="1">
    <citation type="journal article" date="2019" name="ISME J.">
        <title>Genome analyses of uncultured TG2/ZB3 bacteria in 'Margulisbacteria' specifically attached to ectosymbiotic spirochetes of protists in the termite gut.</title>
        <authorList>
            <person name="Utami Y.D."/>
            <person name="Kuwahara H."/>
            <person name="Igai K."/>
            <person name="Murakami T."/>
            <person name="Sugaya K."/>
            <person name="Morikawa T."/>
            <person name="Nagura Y."/>
            <person name="Yuki M."/>
            <person name="Deevong P."/>
            <person name="Inoue T."/>
            <person name="Kihara K."/>
            <person name="Lo N."/>
            <person name="Yamada A."/>
            <person name="Ohkuma M."/>
            <person name="Hongoh Y."/>
        </authorList>
    </citation>
    <scope>NUCLEOTIDE SEQUENCE [LARGE SCALE GENOMIC DNA]</scope>
    <source>
        <strain evidence="3">NkOx7-01</strain>
    </source>
</reference>
<dbReference type="GO" id="GO:0004674">
    <property type="term" value="F:protein serine/threonine kinase activity"/>
    <property type="evidence" value="ECO:0007669"/>
    <property type="project" value="UniProtKB-KW"/>
</dbReference>
<dbReference type="Gene3D" id="3.30.200.70">
    <property type="match status" value="1"/>
</dbReference>
<dbReference type="InterPro" id="IPR011009">
    <property type="entry name" value="Kinase-like_dom_sf"/>
</dbReference>
<dbReference type="SUPFAM" id="SSF56112">
    <property type="entry name" value="Protein kinase-like (PK-like)"/>
    <property type="match status" value="1"/>
</dbReference>
<feature type="domain" description="Aminoglycoside phosphotransferase" evidence="2">
    <location>
        <begin position="37"/>
        <end position="271"/>
    </location>
</feature>
<dbReference type="Gene3D" id="1.10.510.10">
    <property type="entry name" value="Transferase(Phosphotransferase) domain 1"/>
    <property type="match status" value="1"/>
</dbReference>
<organism evidence="3 4">
    <name type="scientific">Termititenax aidoneus</name>
    <dbReference type="NCBI Taxonomy" id="2218524"/>
    <lineage>
        <taxon>Bacteria</taxon>
        <taxon>Bacillati</taxon>
        <taxon>Candidatus Margulisiibacteriota</taxon>
        <taxon>Candidatus Termititenacia</taxon>
        <taxon>Candidatus Termititenacales</taxon>
        <taxon>Candidatus Termititenacaceae</taxon>
        <taxon>Candidatus Termititenax</taxon>
    </lineage>
</organism>
<dbReference type="AlphaFoldDB" id="A0A388TD90"/>
<sequence length="331" mass="38314">MTTTVALNEKLFDSLAKDALPKFGLNGWKAKLLQLSENITYLVQNGDSKVVLRISRPGYHPIEEIEAELIWVERIRRYCAVVVAEPLKGVNGEYIQYIRSPLAAAEYTCVLYKFLTGQAPDENDEKEILHSFYDLGEITAYLHRYTRDWSLAPKLKRFVWDYDTMLGRNPRWGRWQAAPDLDMEKTAILERAAEIIQKKLKRYGQNRWNFGLIHADLRLANLLVDGITIKVIDFDDCGFGWFLHDLASAVSFIEHKPITKHLVENWLEGYHRVLELEKKDLAMIDTFILQRRLQLLAWLTSHSESTPVKALSVGYTDGSVRLAEEYLREQL</sequence>
<keyword evidence="3" id="KW-0808">Transferase</keyword>
<dbReference type="Gene3D" id="1.20.1270.170">
    <property type="match status" value="1"/>
</dbReference>
<evidence type="ECO:0000259" key="2">
    <source>
        <dbReference type="Pfam" id="PF01636"/>
    </source>
</evidence>
<protein>
    <submittedName>
        <fullName evidence="3">Serine/threonine protein kinase</fullName>
    </submittedName>
</protein>